<proteinExistence type="predicted"/>
<dbReference type="Pfam" id="PF00161">
    <property type="entry name" value="RIP"/>
    <property type="match status" value="1"/>
</dbReference>
<dbReference type="InterPro" id="IPR036041">
    <property type="entry name" value="Ribosome-inact_prot_sf"/>
</dbReference>
<dbReference type="Gene3D" id="3.40.420.10">
    <property type="entry name" value="Ricin (A subunit), domain 1"/>
    <property type="match status" value="1"/>
</dbReference>
<feature type="signal peptide" evidence="1">
    <location>
        <begin position="1"/>
        <end position="37"/>
    </location>
</feature>
<keyword evidence="3" id="KW-1185">Reference proteome</keyword>
<dbReference type="Proteomes" id="UP000286746">
    <property type="component" value="Unassembled WGS sequence"/>
</dbReference>
<dbReference type="GO" id="GO:0017148">
    <property type="term" value="P:negative regulation of translation"/>
    <property type="evidence" value="ECO:0007669"/>
    <property type="project" value="InterPro"/>
</dbReference>
<protein>
    <submittedName>
        <fullName evidence="2">Uncharacterized protein</fullName>
    </submittedName>
</protein>
<organism evidence="2 3">
    <name type="scientific">Streptomyces paromomycinus</name>
    <name type="common">Streptomyces rimosus subsp. paromomycinus</name>
    <dbReference type="NCBI Taxonomy" id="92743"/>
    <lineage>
        <taxon>Bacteria</taxon>
        <taxon>Bacillati</taxon>
        <taxon>Actinomycetota</taxon>
        <taxon>Actinomycetes</taxon>
        <taxon>Kitasatosporales</taxon>
        <taxon>Streptomycetaceae</taxon>
        <taxon>Streptomyces</taxon>
    </lineage>
</organism>
<accession>A0A401W5C2</accession>
<reference evidence="2 3" key="1">
    <citation type="submission" date="2018-11" db="EMBL/GenBank/DDBJ databases">
        <title>Whole genome sequence of Streptomyces paromomycinus NBRC 15454(T).</title>
        <authorList>
            <person name="Komaki H."/>
            <person name="Tamura T."/>
        </authorList>
    </citation>
    <scope>NUCLEOTIDE SEQUENCE [LARGE SCALE GENOMIC DNA]</scope>
    <source>
        <strain evidence="2 3">NBRC 15454</strain>
    </source>
</reference>
<evidence type="ECO:0000256" key="1">
    <source>
        <dbReference type="SAM" id="SignalP"/>
    </source>
</evidence>
<sequence length="322" mass="35565">MNPIPALRRAGRRLGTMLMALLATCTLMTVGSTPAQAETSQRYTVIDWHMEGFDDTSSGGNAGADRANRYRQMVARLRAASGHEMTGADSPALLDTPTRTNTNRVIEVRVWTNEYGGPSECHVKLYFSVDNLYLLGFTARGHHYQFHDTTLPLAREIQNFERLATPPLFTDLGYRGNYDSLDPNANRRHLAYRAIDMQHQMTNLSYITDATRNTYRGTLAYLIGATAEAARFGWIENRIAAAIDLGFDPSDPNHPAHLGNFGVELQTQWSALSRVAHQTVHGGNAAPVTIDGRAYRNVTQIRQGTGGVPRLAPFLGLYASGR</sequence>
<dbReference type="PRINTS" id="PR00396">
    <property type="entry name" value="SHIGARICIN"/>
</dbReference>
<comment type="caution">
    <text evidence="2">The sequence shown here is derived from an EMBL/GenBank/DDBJ whole genome shotgun (WGS) entry which is preliminary data.</text>
</comment>
<dbReference type="InterPro" id="IPR001574">
    <property type="entry name" value="Ribosome_inactivat_prot"/>
</dbReference>
<dbReference type="EMBL" id="BHZD01000001">
    <property type="protein sequence ID" value="GCD44540.1"/>
    <property type="molecule type" value="Genomic_DNA"/>
</dbReference>
<dbReference type="InterPro" id="IPR017989">
    <property type="entry name" value="Ribosome_inactivat_1/2"/>
</dbReference>
<dbReference type="AlphaFoldDB" id="A0A401W5C2"/>
<dbReference type="InterPro" id="IPR016138">
    <property type="entry name" value="Ribosome_inactivat_prot_sub1"/>
</dbReference>
<evidence type="ECO:0000313" key="3">
    <source>
        <dbReference type="Proteomes" id="UP000286746"/>
    </source>
</evidence>
<gene>
    <name evidence="2" type="ORF">GKJPGBOP_04240</name>
</gene>
<feature type="chain" id="PRO_5019510636" evidence="1">
    <location>
        <begin position="38"/>
        <end position="322"/>
    </location>
</feature>
<name>A0A401W5C2_STREY</name>
<dbReference type="RefSeq" id="WP_125055377.1">
    <property type="nucleotide sequence ID" value="NZ_BHZD01000001.1"/>
</dbReference>
<evidence type="ECO:0000313" key="2">
    <source>
        <dbReference type="EMBL" id="GCD44540.1"/>
    </source>
</evidence>
<keyword evidence="1" id="KW-0732">Signal</keyword>
<dbReference type="SUPFAM" id="SSF56371">
    <property type="entry name" value="Ribosome inactivating proteins (RIP)"/>
    <property type="match status" value="1"/>
</dbReference>
<dbReference type="GO" id="GO:0030598">
    <property type="term" value="F:rRNA N-glycosylase activity"/>
    <property type="evidence" value="ECO:0007669"/>
    <property type="project" value="InterPro"/>
</dbReference>